<proteinExistence type="predicted"/>
<dbReference type="Proteomes" id="UP001151760">
    <property type="component" value="Unassembled WGS sequence"/>
</dbReference>
<evidence type="ECO:0008006" key="3">
    <source>
        <dbReference type="Google" id="ProtNLM"/>
    </source>
</evidence>
<reference evidence="1" key="2">
    <citation type="submission" date="2022-01" db="EMBL/GenBank/DDBJ databases">
        <authorList>
            <person name="Yamashiro T."/>
            <person name="Shiraishi A."/>
            <person name="Satake H."/>
            <person name="Nakayama K."/>
        </authorList>
    </citation>
    <scope>NUCLEOTIDE SEQUENCE</scope>
</reference>
<organism evidence="1 2">
    <name type="scientific">Tanacetum coccineum</name>
    <dbReference type="NCBI Taxonomy" id="301880"/>
    <lineage>
        <taxon>Eukaryota</taxon>
        <taxon>Viridiplantae</taxon>
        <taxon>Streptophyta</taxon>
        <taxon>Embryophyta</taxon>
        <taxon>Tracheophyta</taxon>
        <taxon>Spermatophyta</taxon>
        <taxon>Magnoliopsida</taxon>
        <taxon>eudicotyledons</taxon>
        <taxon>Gunneridae</taxon>
        <taxon>Pentapetalae</taxon>
        <taxon>asterids</taxon>
        <taxon>campanulids</taxon>
        <taxon>Asterales</taxon>
        <taxon>Asteraceae</taxon>
        <taxon>Asteroideae</taxon>
        <taxon>Anthemideae</taxon>
        <taxon>Anthemidinae</taxon>
        <taxon>Tanacetum</taxon>
    </lineage>
</organism>
<comment type="caution">
    <text evidence="1">The sequence shown here is derived from an EMBL/GenBank/DDBJ whole genome shotgun (WGS) entry which is preliminary data.</text>
</comment>
<dbReference type="EMBL" id="BQNB010009032">
    <property type="protein sequence ID" value="GJS57788.1"/>
    <property type="molecule type" value="Genomic_DNA"/>
</dbReference>
<evidence type="ECO:0000313" key="1">
    <source>
        <dbReference type="EMBL" id="GJS57788.1"/>
    </source>
</evidence>
<protein>
    <recommendedName>
        <fullName evidence="3">F-box protein</fullName>
    </recommendedName>
</protein>
<gene>
    <name evidence="1" type="ORF">Tco_0652572</name>
</gene>
<sequence length="237" mass="27086">MIFGFGVRPVTLDPTLLKINYPYYGEGPWCVSVFTLSSRRWYKVGSSHLPRESIRIKRSGQAVVGGKIFWIASEKFYGDDGISYKLYMLVSFDLISHYFQVIHMSGQMLAGEFLPPYYISQLGDSIIISGSFNFGDFRIIYAWELEVKDDEVSSYRELFTVPYPAAHELKLIGFTKDKQPIVEALIFQQFHQSLQVLNPNSRHFQNVGVEANHGSFFIGQYKASLILVNEQSRAIIV</sequence>
<evidence type="ECO:0000313" key="2">
    <source>
        <dbReference type="Proteomes" id="UP001151760"/>
    </source>
</evidence>
<keyword evidence="2" id="KW-1185">Reference proteome</keyword>
<accession>A0ABQ4WYA4</accession>
<name>A0ABQ4WYA4_9ASTR</name>
<reference evidence="1" key="1">
    <citation type="journal article" date="2022" name="Int. J. Mol. Sci.">
        <title>Draft Genome of Tanacetum Coccineum: Genomic Comparison of Closely Related Tanacetum-Family Plants.</title>
        <authorList>
            <person name="Yamashiro T."/>
            <person name="Shiraishi A."/>
            <person name="Nakayama K."/>
            <person name="Satake H."/>
        </authorList>
    </citation>
    <scope>NUCLEOTIDE SEQUENCE</scope>
</reference>